<evidence type="ECO:0000313" key="1">
    <source>
        <dbReference type="EMBL" id="CAB4167835.1"/>
    </source>
</evidence>
<name>A0A6J5PFG4_9CAUD</name>
<gene>
    <name evidence="1" type="ORF">UFOVP868_56</name>
</gene>
<proteinExistence type="predicted"/>
<reference evidence="1" key="1">
    <citation type="submission" date="2020-04" db="EMBL/GenBank/DDBJ databases">
        <authorList>
            <person name="Chiriac C."/>
            <person name="Salcher M."/>
            <person name="Ghai R."/>
            <person name="Kavagutti S V."/>
        </authorList>
    </citation>
    <scope>NUCLEOTIDE SEQUENCE</scope>
</reference>
<dbReference type="EMBL" id="LR796817">
    <property type="protein sequence ID" value="CAB4167835.1"/>
    <property type="molecule type" value="Genomic_DNA"/>
</dbReference>
<accession>A0A6J5PFG4</accession>
<protein>
    <submittedName>
        <fullName evidence="1">Uncharacterized protein</fullName>
    </submittedName>
</protein>
<sequence>MNSLERLKEAAEHPGSYINGPDIALALEVIDAALELADLMEDVCSGSYTPDSFTTQPMRLALAALTEEKV</sequence>
<organism evidence="1">
    <name type="scientific">uncultured Caudovirales phage</name>
    <dbReference type="NCBI Taxonomy" id="2100421"/>
    <lineage>
        <taxon>Viruses</taxon>
        <taxon>Duplodnaviria</taxon>
        <taxon>Heunggongvirae</taxon>
        <taxon>Uroviricota</taxon>
        <taxon>Caudoviricetes</taxon>
        <taxon>Peduoviridae</taxon>
        <taxon>Maltschvirus</taxon>
        <taxon>Maltschvirus maltsch</taxon>
    </lineage>
</organism>